<evidence type="ECO:0000256" key="3">
    <source>
        <dbReference type="ARBA" id="ARBA00022729"/>
    </source>
</evidence>
<dbReference type="PANTHER" id="PTHR30290:SF9">
    <property type="entry name" value="OLIGOPEPTIDE-BINDING PROTEIN APPA"/>
    <property type="match status" value="1"/>
</dbReference>
<dbReference type="Proteomes" id="UP000199062">
    <property type="component" value="Unassembled WGS sequence"/>
</dbReference>
<keyword evidence="7" id="KW-1185">Reference proteome</keyword>
<dbReference type="GO" id="GO:0015833">
    <property type="term" value="P:peptide transport"/>
    <property type="evidence" value="ECO:0007669"/>
    <property type="project" value="TreeGrafter"/>
</dbReference>
<keyword evidence="3" id="KW-0732">Signal</keyword>
<dbReference type="Pfam" id="PF00496">
    <property type="entry name" value="SBP_bac_5"/>
    <property type="match status" value="1"/>
</dbReference>
<dbReference type="EMBL" id="FOZK01000001">
    <property type="protein sequence ID" value="SFR91439.1"/>
    <property type="molecule type" value="Genomic_DNA"/>
</dbReference>
<dbReference type="STRING" id="767519.SAMN05216559_0922"/>
<evidence type="ECO:0000256" key="2">
    <source>
        <dbReference type="ARBA" id="ARBA00022448"/>
    </source>
</evidence>
<feature type="domain" description="Solute-binding protein family 5" evidence="5">
    <location>
        <begin position="98"/>
        <end position="463"/>
    </location>
</feature>
<proteinExistence type="inferred from homology"/>
<feature type="compositionally biased region" description="Acidic residues" evidence="4">
    <location>
        <begin position="22"/>
        <end position="36"/>
    </location>
</feature>
<keyword evidence="2" id="KW-0813">Transport</keyword>
<dbReference type="InterPro" id="IPR039424">
    <property type="entry name" value="SBP_5"/>
</dbReference>
<evidence type="ECO:0000256" key="4">
    <source>
        <dbReference type="SAM" id="MobiDB-lite"/>
    </source>
</evidence>
<dbReference type="PANTHER" id="PTHR30290">
    <property type="entry name" value="PERIPLASMIC BINDING COMPONENT OF ABC TRANSPORTER"/>
    <property type="match status" value="1"/>
</dbReference>
<organism evidence="6 7">
    <name type="scientific">Halomicrobium zhouii</name>
    <dbReference type="NCBI Taxonomy" id="767519"/>
    <lineage>
        <taxon>Archaea</taxon>
        <taxon>Methanobacteriati</taxon>
        <taxon>Methanobacteriota</taxon>
        <taxon>Stenosarchaea group</taxon>
        <taxon>Halobacteria</taxon>
        <taxon>Halobacteriales</taxon>
        <taxon>Haloarculaceae</taxon>
        <taxon>Halomicrobium</taxon>
    </lineage>
</organism>
<protein>
    <submittedName>
        <fullName evidence="6">Peptide/nickel transport system substrate-binding protein</fullName>
    </submittedName>
</protein>
<dbReference type="SUPFAM" id="SSF53850">
    <property type="entry name" value="Periplasmic binding protein-like II"/>
    <property type="match status" value="1"/>
</dbReference>
<dbReference type="AlphaFoldDB" id="A0A1I6KJN0"/>
<dbReference type="GO" id="GO:1904680">
    <property type="term" value="F:peptide transmembrane transporter activity"/>
    <property type="evidence" value="ECO:0007669"/>
    <property type="project" value="TreeGrafter"/>
</dbReference>
<comment type="similarity">
    <text evidence="1">Belongs to the bacterial solute-binding protein 5 family.</text>
</comment>
<dbReference type="RefSeq" id="WP_245778604.1">
    <property type="nucleotide sequence ID" value="NZ_FOZK01000001.1"/>
</dbReference>
<dbReference type="InterPro" id="IPR000914">
    <property type="entry name" value="SBP_5_dom"/>
</dbReference>
<sequence>MELVGVSGAAALAGCDSGGDGGDGEDGNESSGDGEDGGASGVIDKTHVSALQTNPTEDTINRHHTQNASEPASRLAFDRYAAYSFESGEFQLEALDDWEFDGTTVTLTFRDDLTWSDGSQVTTEDIDTQFQLQKKTGSAIWGYVESTEVVDDLTYQLNLSGETNPQMVKFQLSNMWVSTPASVFEQFLDQDASEVQTWVWEDSDEDVLVSGPFKYVDRSQQEWNFERNPEFRDADNINFSDWQFDAYQEASVPQQDFTAGGGRFDSSWSAFAPPETVEGYQDHVVEIRSILAKWGYGTVFNHDSDIFGDRAVRQAIAYVINREELVENAGPRTKFPASVPCGIAPKNIDQWLGDQKSNFNDYGVGESDTESATQVLEDAGYSKSGGTWQSPDGEALSAEYLTPAGWSDFTTMTNTIVDRLSDFGIDLTVATAPTSDWQGRIIDSNFDIAAFYWLPGQARSTFPYFPLRHQLAFDAMDGGHNYPAEEEQTIPAMDGSGETTINPLQKVEEIATVPTNEEAMPIVQEAAWHNNVDLPFLSLVSKFEQSWLTNDEWDIVEEGDPDRAVKWPPFWLPRKGKLTAQE</sequence>
<evidence type="ECO:0000313" key="7">
    <source>
        <dbReference type="Proteomes" id="UP000199062"/>
    </source>
</evidence>
<dbReference type="Gene3D" id="3.10.105.10">
    <property type="entry name" value="Dipeptide-binding Protein, Domain 3"/>
    <property type="match status" value="1"/>
</dbReference>
<name>A0A1I6KJN0_9EURY</name>
<evidence type="ECO:0000313" key="6">
    <source>
        <dbReference type="EMBL" id="SFR91439.1"/>
    </source>
</evidence>
<accession>A0A1I6KJN0</accession>
<gene>
    <name evidence="6" type="ORF">SAMN05216559_0922</name>
</gene>
<evidence type="ECO:0000259" key="5">
    <source>
        <dbReference type="Pfam" id="PF00496"/>
    </source>
</evidence>
<feature type="region of interest" description="Disordered" evidence="4">
    <location>
        <begin position="12"/>
        <end position="42"/>
    </location>
</feature>
<dbReference type="Gene3D" id="3.40.190.10">
    <property type="entry name" value="Periplasmic binding protein-like II"/>
    <property type="match status" value="1"/>
</dbReference>
<evidence type="ECO:0000256" key="1">
    <source>
        <dbReference type="ARBA" id="ARBA00005695"/>
    </source>
</evidence>
<reference evidence="6 7" key="1">
    <citation type="submission" date="2016-10" db="EMBL/GenBank/DDBJ databases">
        <authorList>
            <person name="de Groot N.N."/>
        </authorList>
    </citation>
    <scope>NUCLEOTIDE SEQUENCE [LARGE SCALE GENOMIC DNA]</scope>
    <source>
        <strain evidence="6 7">CGMCC 1.10457</strain>
    </source>
</reference>